<dbReference type="eggNOG" id="ENOG50319H2">
    <property type="taxonomic scope" value="Bacteria"/>
</dbReference>
<organism evidence="4 5">
    <name type="scientific">Stigmatella aurantiaca (strain DW4/3-1)</name>
    <dbReference type="NCBI Taxonomy" id="378806"/>
    <lineage>
        <taxon>Bacteria</taxon>
        <taxon>Pseudomonadati</taxon>
        <taxon>Myxococcota</taxon>
        <taxon>Myxococcia</taxon>
        <taxon>Myxococcales</taxon>
        <taxon>Cystobacterineae</taxon>
        <taxon>Archangiaceae</taxon>
        <taxon>Stigmatella</taxon>
    </lineage>
</organism>
<keyword evidence="3" id="KW-0732">Signal</keyword>
<feature type="transmembrane region" description="Helical" evidence="2">
    <location>
        <begin position="223"/>
        <end position="239"/>
    </location>
</feature>
<evidence type="ECO:0000256" key="2">
    <source>
        <dbReference type="SAM" id="Phobius"/>
    </source>
</evidence>
<feature type="transmembrane region" description="Helical" evidence="2">
    <location>
        <begin position="165"/>
        <end position="182"/>
    </location>
</feature>
<dbReference type="HOGENOM" id="CLU_743761_0_0_7"/>
<dbReference type="KEGG" id="sur:STAUR_4090"/>
<protein>
    <submittedName>
        <fullName evidence="4">Uncharacterized protein</fullName>
    </submittedName>
</protein>
<feature type="chain" id="PRO_5003169579" evidence="3">
    <location>
        <begin position="38"/>
        <end position="372"/>
    </location>
</feature>
<feature type="signal peptide" evidence="3">
    <location>
        <begin position="1"/>
        <end position="37"/>
    </location>
</feature>
<name>E3FMU3_STIAD</name>
<feature type="transmembrane region" description="Helical" evidence="2">
    <location>
        <begin position="310"/>
        <end position="328"/>
    </location>
</feature>
<reference evidence="4 5" key="1">
    <citation type="journal article" date="2011" name="Mol. Biol. Evol.">
        <title>Comparative genomic analysis of fruiting body formation in Myxococcales.</title>
        <authorList>
            <person name="Huntley S."/>
            <person name="Hamann N."/>
            <person name="Wegener-Feldbrugge S."/>
            <person name="Treuner-Lange A."/>
            <person name="Kube M."/>
            <person name="Reinhardt R."/>
            <person name="Klages S."/>
            <person name="Muller R."/>
            <person name="Ronning C.M."/>
            <person name="Nierman W.C."/>
            <person name="Sogaard-Andersen L."/>
        </authorList>
    </citation>
    <scope>NUCLEOTIDE SEQUENCE [LARGE SCALE GENOMIC DNA]</scope>
    <source>
        <strain evidence="4 5">DW4/3-1</strain>
    </source>
</reference>
<sequence length="372" mass="37758">MWSILGNLGAPPQSQKRTLHMKSIALFSFLVSALAGAQQPDTPTAISPPPPPSATTSAPEEPLPPPSAPPLVQPAPPAVGPAESSGARTVRYSRYSAGPGGLMLAFTEVISGIVSGSMIGATDNDDSSDEKDTKSFTTAMLGGLTLGTAGTLYQYFVPVERNESFLIAGGAITGFAAGIAIANSEDLSSKDRGLLSLVTTQAGVISVLAATTGGGDVSSGDTALVGMTSLYALTLTALVQNIHDRQSPGDISYLPTALAPAFGMALGGLLTLPLELEPSRVFQLTLLPLGVGSAMLWLGSSLADGTTVPVTALAGIVATFGLTLLLTSDPGVPVERDNLRRASFQAMPVPVVMAAGRDNGSLAAGPGLFVLF</sequence>
<feature type="transmembrane region" description="Helical" evidence="2">
    <location>
        <begin position="133"/>
        <end position="153"/>
    </location>
</feature>
<evidence type="ECO:0000256" key="3">
    <source>
        <dbReference type="SAM" id="SignalP"/>
    </source>
</evidence>
<keyword evidence="2" id="KW-0472">Membrane</keyword>
<feature type="transmembrane region" description="Helical" evidence="2">
    <location>
        <begin position="251"/>
        <end position="274"/>
    </location>
</feature>
<feature type="compositionally biased region" description="Pro residues" evidence="1">
    <location>
        <begin position="61"/>
        <end position="79"/>
    </location>
</feature>
<dbReference type="Proteomes" id="UP000001351">
    <property type="component" value="Chromosome"/>
</dbReference>
<evidence type="ECO:0000313" key="4">
    <source>
        <dbReference type="EMBL" id="ADO71874.1"/>
    </source>
</evidence>
<dbReference type="AlphaFoldDB" id="E3FMU3"/>
<feature type="transmembrane region" description="Helical" evidence="2">
    <location>
        <begin position="101"/>
        <end position="121"/>
    </location>
</feature>
<dbReference type="EMBL" id="CP002271">
    <property type="protein sequence ID" value="ADO71874.1"/>
    <property type="molecule type" value="Genomic_DNA"/>
</dbReference>
<keyword evidence="2" id="KW-0812">Transmembrane</keyword>
<accession>E3FMU3</accession>
<evidence type="ECO:0000256" key="1">
    <source>
        <dbReference type="SAM" id="MobiDB-lite"/>
    </source>
</evidence>
<proteinExistence type="predicted"/>
<keyword evidence="2" id="KW-1133">Transmembrane helix</keyword>
<keyword evidence="5" id="KW-1185">Reference proteome</keyword>
<evidence type="ECO:0000313" key="5">
    <source>
        <dbReference type="Proteomes" id="UP000001351"/>
    </source>
</evidence>
<feature type="region of interest" description="Disordered" evidence="1">
    <location>
        <begin position="39"/>
        <end position="88"/>
    </location>
</feature>
<gene>
    <name evidence="4" type="ordered locus">STAUR_4090</name>
</gene>